<comment type="subcellular location">
    <subcellularLocation>
        <location evidence="1">Endoplasmic reticulum</location>
    </subcellularLocation>
</comment>
<dbReference type="SUPFAM" id="SSF55856">
    <property type="entry name" value="Cytochrome b5-like heme/steroid binding domain"/>
    <property type="match status" value="1"/>
</dbReference>
<keyword evidence="4" id="KW-0256">Endoplasmic reticulum</keyword>
<keyword evidence="3" id="KW-0479">Metal-binding</keyword>
<organism evidence="9 10">
    <name type="scientific">Biomphalaria glabrata</name>
    <name type="common">Bloodfluke planorb</name>
    <name type="synonym">Freshwater snail</name>
    <dbReference type="NCBI Taxonomy" id="6526"/>
    <lineage>
        <taxon>Eukaryota</taxon>
        <taxon>Metazoa</taxon>
        <taxon>Spiralia</taxon>
        <taxon>Lophotrochozoa</taxon>
        <taxon>Mollusca</taxon>
        <taxon>Gastropoda</taxon>
        <taxon>Heterobranchia</taxon>
        <taxon>Euthyneura</taxon>
        <taxon>Panpulmonata</taxon>
        <taxon>Hygrophila</taxon>
        <taxon>Lymnaeoidea</taxon>
        <taxon>Planorbidae</taxon>
        <taxon>Biomphalaria</taxon>
    </lineage>
</organism>
<evidence type="ECO:0000313" key="9">
    <source>
        <dbReference type="EnsemblMetazoa" id="BGLB031203-PA"/>
    </source>
</evidence>
<dbReference type="InterPro" id="IPR050577">
    <property type="entry name" value="MAPR/NEUFC/NENF-like"/>
</dbReference>
<gene>
    <name evidence="9" type="primary">106069272</name>
</gene>
<proteinExistence type="inferred from homology"/>
<dbReference type="Proteomes" id="UP000076420">
    <property type="component" value="Unassembled WGS sequence"/>
</dbReference>
<comment type="similarity">
    <text evidence="6">Belongs to the cytochrome b5 family. MAPR subfamily.</text>
</comment>
<dbReference type="PANTHER" id="PTHR10281:SF72">
    <property type="entry name" value="NEUDESIN"/>
    <property type="match status" value="1"/>
</dbReference>
<feature type="domain" description="Cytochrome b5 heme-binding" evidence="8">
    <location>
        <begin position="39"/>
        <end position="136"/>
    </location>
</feature>
<dbReference type="PANTHER" id="PTHR10281">
    <property type="entry name" value="MEMBRANE-ASSOCIATED PROGESTERONE RECEPTOR COMPONENT-RELATED"/>
    <property type="match status" value="1"/>
</dbReference>
<dbReference type="OrthoDB" id="547796at2759"/>
<dbReference type="KEGG" id="bgt:106069272"/>
<keyword evidence="2" id="KW-0349">Heme</keyword>
<dbReference type="RefSeq" id="XP_013084344.2">
    <property type="nucleotide sequence ID" value="XM_013228890.2"/>
</dbReference>
<evidence type="ECO:0000256" key="2">
    <source>
        <dbReference type="ARBA" id="ARBA00022617"/>
    </source>
</evidence>
<name>A0A2C9LHX5_BIOGL</name>
<dbReference type="EnsemblMetazoa" id="BGLB031203-RA">
    <property type="protein sequence ID" value="BGLB031203-PA"/>
    <property type="gene ID" value="BGLB031203"/>
</dbReference>
<feature type="chain" id="PRO_5014285120" description="Cytochrome b5 heme-binding domain-containing protein" evidence="7">
    <location>
        <begin position="21"/>
        <end position="157"/>
    </location>
</feature>
<dbReference type="SMART" id="SM01117">
    <property type="entry name" value="Cyt-b5"/>
    <property type="match status" value="1"/>
</dbReference>
<evidence type="ECO:0000256" key="1">
    <source>
        <dbReference type="ARBA" id="ARBA00004240"/>
    </source>
</evidence>
<dbReference type="STRING" id="6526.A0A2C9LHX5"/>
<dbReference type="Pfam" id="PF00173">
    <property type="entry name" value="Cyt-b5"/>
    <property type="match status" value="1"/>
</dbReference>
<sequence length="157" mass="17702">MFKFFAFLFIVNFTTLSVHAKYKLKEVNVVSNGKPVRIFTAAELKSYDGSNEKEPIYMGIKGVVFDVTEGKRFYGKDASYNALVGIDSTRAVAKMSLEPEDLTSDVTGLEDTHLKALDDTFEGTYMAKYPVVGYMDYLVEKYPEKFANLETVTKVEL</sequence>
<dbReference type="InterPro" id="IPR036400">
    <property type="entry name" value="Cyt_B5-like_heme/steroid_sf"/>
</dbReference>
<dbReference type="InterPro" id="IPR001199">
    <property type="entry name" value="Cyt_B5-like_heme/steroid-bd"/>
</dbReference>
<evidence type="ECO:0000256" key="4">
    <source>
        <dbReference type="ARBA" id="ARBA00022824"/>
    </source>
</evidence>
<evidence type="ECO:0000256" key="6">
    <source>
        <dbReference type="ARBA" id="ARBA00038357"/>
    </source>
</evidence>
<dbReference type="Gene3D" id="3.10.120.10">
    <property type="entry name" value="Cytochrome b5-like heme/steroid binding domain"/>
    <property type="match status" value="1"/>
</dbReference>
<accession>A0A2C9LHX5</accession>
<dbReference type="VEuPathDB" id="VectorBase:BGLB031203"/>
<evidence type="ECO:0000256" key="7">
    <source>
        <dbReference type="SAM" id="SignalP"/>
    </source>
</evidence>
<evidence type="ECO:0000313" key="10">
    <source>
        <dbReference type="Proteomes" id="UP000076420"/>
    </source>
</evidence>
<reference evidence="9" key="1">
    <citation type="submission" date="2020-05" db="UniProtKB">
        <authorList>
            <consortium name="EnsemblMetazoa"/>
        </authorList>
    </citation>
    <scope>IDENTIFICATION</scope>
    <source>
        <strain evidence="9">BB02</strain>
    </source>
</reference>
<evidence type="ECO:0000259" key="8">
    <source>
        <dbReference type="SMART" id="SM01117"/>
    </source>
</evidence>
<evidence type="ECO:0000256" key="3">
    <source>
        <dbReference type="ARBA" id="ARBA00022723"/>
    </source>
</evidence>
<dbReference type="GO" id="GO:0005783">
    <property type="term" value="C:endoplasmic reticulum"/>
    <property type="evidence" value="ECO:0007669"/>
    <property type="project" value="UniProtKB-SubCell"/>
</dbReference>
<dbReference type="VEuPathDB" id="VectorBase:BGLAX_042045"/>
<keyword evidence="5" id="KW-0408">Iron</keyword>
<feature type="signal peptide" evidence="7">
    <location>
        <begin position="1"/>
        <end position="20"/>
    </location>
</feature>
<dbReference type="AlphaFoldDB" id="A0A2C9LHX5"/>
<dbReference type="EnsemblMetazoa" id="BGLB031203-RB">
    <property type="protein sequence ID" value="BGLB031203-PB"/>
    <property type="gene ID" value="BGLB031203"/>
</dbReference>
<keyword evidence="7" id="KW-0732">Signal</keyword>
<evidence type="ECO:0000256" key="5">
    <source>
        <dbReference type="ARBA" id="ARBA00023004"/>
    </source>
</evidence>
<dbReference type="GO" id="GO:0046872">
    <property type="term" value="F:metal ion binding"/>
    <property type="evidence" value="ECO:0007669"/>
    <property type="project" value="UniProtKB-KW"/>
</dbReference>
<dbReference type="GO" id="GO:0016020">
    <property type="term" value="C:membrane"/>
    <property type="evidence" value="ECO:0007669"/>
    <property type="project" value="TreeGrafter"/>
</dbReference>
<protein>
    <recommendedName>
        <fullName evidence="8">Cytochrome b5 heme-binding domain-containing protein</fullName>
    </recommendedName>
</protein>